<dbReference type="EMBL" id="QAAA01000011">
    <property type="protein sequence ID" value="PTN01676.1"/>
    <property type="molecule type" value="Genomic_DNA"/>
</dbReference>
<organism evidence="1 2">
    <name type="scientific">Rhodovulum imhoffii</name>
    <dbReference type="NCBI Taxonomy" id="365340"/>
    <lineage>
        <taxon>Bacteria</taxon>
        <taxon>Pseudomonadati</taxon>
        <taxon>Pseudomonadota</taxon>
        <taxon>Alphaproteobacteria</taxon>
        <taxon>Rhodobacterales</taxon>
        <taxon>Paracoccaceae</taxon>
        <taxon>Rhodovulum</taxon>
    </lineage>
</organism>
<comment type="caution">
    <text evidence="1">The sequence shown here is derived from an EMBL/GenBank/DDBJ whole genome shotgun (WGS) entry which is preliminary data.</text>
</comment>
<dbReference type="Proteomes" id="UP000243859">
    <property type="component" value="Unassembled WGS sequence"/>
</dbReference>
<keyword evidence="2" id="KW-1185">Reference proteome</keyword>
<evidence type="ECO:0000313" key="2">
    <source>
        <dbReference type="Proteomes" id="UP000243859"/>
    </source>
</evidence>
<protein>
    <submittedName>
        <fullName evidence="1">Uncharacterized protein</fullName>
    </submittedName>
</protein>
<name>A0A2T5BR10_9RHOB</name>
<evidence type="ECO:0000313" key="1">
    <source>
        <dbReference type="EMBL" id="PTN01676.1"/>
    </source>
</evidence>
<dbReference type="AlphaFoldDB" id="A0A2T5BR10"/>
<gene>
    <name evidence="1" type="ORF">C8N32_11175</name>
</gene>
<sequence>MTETGKPEKPADVLDSIRRIVSETADECLLLDPKWRIDAPEDEGSPAPVFCRAAEPDEPFSLLAPDTASEMDEDALRDIVRKLVREELNGALGARMSRNVQRLVRNELRKALVNQQKY</sequence>
<dbReference type="OrthoDB" id="7875768at2"/>
<proteinExistence type="predicted"/>
<reference evidence="1 2" key="1">
    <citation type="submission" date="2018-04" db="EMBL/GenBank/DDBJ databases">
        <title>Genomic Encyclopedia of Archaeal and Bacterial Type Strains, Phase II (KMG-II): from individual species to whole genera.</title>
        <authorList>
            <person name="Goeker M."/>
        </authorList>
    </citation>
    <scope>NUCLEOTIDE SEQUENCE [LARGE SCALE GENOMIC DNA]</scope>
    <source>
        <strain evidence="1 2">DSM 18064</strain>
    </source>
</reference>
<accession>A0A2T5BR10</accession>
<dbReference type="RefSeq" id="WP_107892883.1">
    <property type="nucleotide sequence ID" value="NZ_NHSI01000064.1"/>
</dbReference>